<name>A0ABR7QF56_9FLAO</name>
<gene>
    <name evidence="2" type="ORF">H2O64_20815</name>
</gene>
<dbReference type="RefSeq" id="WP_187564172.1">
    <property type="nucleotide sequence ID" value="NZ_JACGWS010000017.1"/>
</dbReference>
<evidence type="ECO:0000313" key="3">
    <source>
        <dbReference type="Proteomes" id="UP000619238"/>
    </source>
</evidence>
<keyword evidence="3" id="KW-1185">Reference proteome</keyword>
<dbReference type="EMBL" id="JACGWS010000017">
    <property type="protein sequence ID" value="MBC8757128.1"/>
    <property type="molecule type" value="Genomic_DNA"/>
</dbReference>
<dbReference type="Proteomes" id="UP000619238">
    <property type="component" value="Unassembled WGS sequence"/>
</dbReference>
<dbReference type="SUPFAM" id="SSF103647">
    <property type="entry name" value="TSP type-3 repeat"/>
    <property type="match status" value="1"/>
</dbReference>
<dbReference type="InterPro" id="IPR018247">
    <property type="entry name" value="EF_Hand_1_Ca_BS"/>
</dbReference>
<feature type="chain" id="PRO_5047130454" description="Peptidylprolyl isomerase" evidence="1">
    <location>
        <begin position="21"/>
        <end position="333"/>
    </location>
</feature>
<evidence type="ECO:0000313" key="2">
    <source>
        <dbReference type="EMBL" id="MBC8757128.1"/>
    </source>
</evidence>
<sequence>MMKIVKFTFLMIIVSAVVFSCKSDDDTVTFAELRDRGEQQIEDDAAIVTFLSTHFYNYDDFDFTNPESAANDTFTMEFGVIEGVNADKTPLINQVEERTTTYLEQEYKYYVLKLRDGGGKEYTSFDAVELTYRGQLLNLETFDFRITRETIPLVGATVSTVRGFQLGLPEFNAAEDIVEGTNGFLEARNGGIGAIFIPSGLGYFNIAQPGIEVYSPLIFSFNIYDATYLDIDGDGLLSSMENLDGDDDVFDDDTDGDGLANFRDSDDDGDGTITRNEVVQKTYTVELGEMEPVLASNEFEKTREVDDAGVITIKTVVLTDTDGDGIPDYLDAN</sequence>
<accession>A0ABR7QF56</accession>
<dbReference type="InterPro" id="IPR028974">
    <property type="entry name" value="TSP_type-3_rpt"/>
</dbReference>
<protein>
    <recommendedName>
        <fullName evidence="4">Peptidylprolyl isomerase</fullName>
    </recommendedName>
</protein>
<proteinExistence type="predicted"/>
<evidence type="ECO:0000256" key="1">
    <source>
        <dbReference type="SAM" id="SignalP"/>
    </source>
</evidence>
<dbReference type="PROSITE" id="PS51257">
    <property type="entry name" value="PROKAR_LIPOPROTEIN"/>
    <property type="match status" value="1"/>
</dbReference>
<dbReference type="Gene3D" id="3.10.50.40">
    <property type="match status" value="1"/>
</dbReference>
<reference evidence="2 3" key="1">
    <citation type="submission" date="2020-07" db="EMBL/GenBank/DDBJ databases">
        <title>Description of Kordia aestuariivivens sp. nov., isolated from a tidal flat.</title>
        <authorList>
            <person name="Park S."/>
            <person name="Yoon J.-H."/>
        </authorList>
    </citation>
    <scope>NUCLEOTIDE SEQUENCE [LARGE SCALE GENOMIC DNA]</scope>
    <source>
        <strain evidence="2 3">YSTF-M3</strain>
    </source>
</reference>
<evidence type="ECO:0008006" key="4">
    <source>
        <dbReference type="Google" id="ProtNLM"/>
    </source>
</evidence>
<feature type="signal peptide" evidence="1">
    <location>
        <begin position="1"/>
        <end position="20"/>
    </location>
</feature>
<keyword evidence="1" id="KW-0732">Signal</keyword>
<dbReference type="InterPro" id="IPR046357">
    <property type="entry name" value="PPIase_dom_sf"/>
</dbReference>
<comment type="caution">
    <text evidence="2">The sequence shown here is derived from an EMBL/GenBank/DDBJ whole genome shotgun (WGS) entry which is preliminary data.</text>
</comment>
<dbReference type="PROSITE" id="PS00018">
    <property type="entry name" value="EF_HAND_1"/>
    <property type="match status" value="1"/>
</dbReference>
<organism evidence="2 3">
    <name type="scientific">Kordia aestuariivivens</name>
    <dbReference type="NCBI Taxonomy" id="2759037"/>
    <lineage>
        <taxon>Bacteria</taxon>
        <taxon>Pseudomonadati</taxon>
        <taxon>Bacteroidota</taxon>
        <taxon>Flavobacteriia</taxon>
        <taxon>Flavobacteriales</taxon>
        <taxon>Flavobacteriaceae</taxon>
        <taxon>Kordia</taxon>
    </lineage>
</organism>